<name>A0A7W7CV99_9ACTN</name>
<organism evidence="1 2">
    <name type="scientific">Paractinoplanes abujensis</name>
    <dbReference type="NCBI Taxonomy" id="882441"/>
    <lineage>
        <taxon>Bacteria</taxon>
        <taxon>Bacillati</taxon>
        <taxon>Actinomycetota</taxon>
        <taxon>Actinomycetes</taxon>
        <taxon>Micromonosporales</taxon>
        <taxon>Micromonosporaceae</taxon>
        <taxon>Paractinoplanes</taxon>
    </lineage>
</organism>
<protein>
    <submittedName>
        <fullName evidence="1">Uncharacterized protein</fullName>
    </submittedName>
</protein>
<dbReference type="RefSeq" id="WP_184952213.1">
    <property type="nucleotide sequence ID" value="NZ_BOMC01000056.1"/>
</dbReference>
<sequence>MRIPDAAPQRDGEAEAGRGRSIWFSSWGVLAWGHLNLPWSEMTGLEITATGGAEPLLAFHRGPVVTRFRLPGRTPQQVRDDLRSWVVGKANEKIVIHLEWNVPAGESGVAVYERRIRARKITKDWVLGWVETAETQRRQGNETTALSILEAVVEVSTASLGPTAAATVAARNNWAFTLGVNGGRGAAIPIYWTLLDDATAALGHGRRPRGDDRESLEAARRNALRNLAMLHNPRWRP</sequence>
<dbReference type="Proteomes" id="UP000542742">
    <property type="component" value="Unassembled WGS sequence"/>
</dbReference>
<dbReference type="InterPro" id="IPR011990">
    <property type="entry name" value="TPR-like_helical_dom_sf"/>
</dbReference>
<gene>
    <name evidence="1" type="ORF">BKA14_003769</name>
</gene>
<comment type="caution">
    <text evidence="1">The sequence shown here is derived from an EMBL/GenBank/DDBJ whole genome shotgun (WGS) entry which is preliminary data.</text>
</comment>
<accession>A0A7W7CV99</accession>
<evidence type="ECO:0000313" key="2">
    <source>
        <dbReference type="Proteomes" id="UP000542742"/>
    </source>
</evidence>
<dbReference type="EMBL" id="JACHMF010000001">
    <property type="protein sequence ID" value="MBB4693621.1"/>
    <property type="molecule type" value="Genomic_DNA"/>
</dbReference>
<dbReference type="AlphaFoldDB" id="A0A7W7CV99"/>
<proteinExistence type="predicted"/>
<evidence type="ECO:0000313" key="1">
    <source>
        <dbReference type="EMBL" id="MBB4693621.1"/>
    </source>
</evidence>
<reference evidence="1 2" key="1">
    <citation type="submission" date="2020-08" db="EMBL/GenBank/DDBJ databases">
        <title>Sequencing the genomes of 1000 actinobacteria strains.</title>
        <authorList>
            <person name="Klenk H.-P."/>
        </authorList>
    </citation>
    <scope>NUCLEOTIDE SEQUENCE [LARGE SCALE GENOMIC DNA]</scope>
    <source>
        <strain evidence="1 2">DSM 45518</strain>
    </source>
</reference>
<dbReference type="Gene3D" id="1.25.40.10">
    <property type="entry name" value="Tetratricopeptide repeat domain"/>
    <property type="match status" value="1"/>
</dbReference>
<keyword evidence="2" id="KW-1185">Reference proteome</keyword>